<dbReference type="InterPro" id="IPR000073">
    <property type="entry name" value="AB_hydrolase_1"/>
</dbReference>
<organism evidence="2 3">
    <name type="scientific">Ponticoccus alexandrii</name>
    <dbReference type="NCBI Taxonomy" id="1943633"/>
    <lineage>
        <taxon>Bacteria</taxon>
        <taxon>Pseudomonadati</taxon>
        <taxon>Pseudomonadota</taxon>
        <taxon>Alphaproteobacteria</taxon>
        <taxon>Rhodobacterales</taxon>
        <taxon>Roseobacteraceae</taxon>
        <taxon>Ponticoccus</taxon>
    </lineage>
</organism>
<keyword evidence="3" id="KW-1185">Reference proteome</keyword>
<dbReference type="PANTHER" id="PTHR43798">
    <property type="entry name" value="MONOACYLGLYCEROL LIPASE"/>
    <property type="match status" value="1"/>
</dbReference>
<dbReference type="RefSeq" id="WP_023850009.1">
    <property type="nucleotide sequence ID" value="NZ_CP047169.1"/>
</dbReference>
<evidence type="ECO:0000259" key="1">
    <source>
        <dbReference type="Pfam" id="PF00561"/>
    </source>
</evidence>
<accession>A0ABX7FGY1</accession>
<keyword evidence="2" id="KW-0614">Plasmid</keyword>
<dbReference type="PRINTS" id="PR00111">
    <property type="entry name" value="ABHYDROLASE"/>
</dbReference>
<feature type="domain" description="AB hydrolase-1" evidence="1">
    <location>
        <begin position="32"/>
        <end position="262"/>
    </location>
</feature>
<dbReference type="Proteomes" id="UP000596387">
    <property type="component" value="Plasmid p-SCP3"/>
</dbReference>
<dbReference type="InterPro" id="IPR029058">
    <property type="entry name" value="AB_hydrolase_fold"/>
</dbReference>
<dbReference type="SUPFAM" id="SSF53474">
    <property type="entry name" value="alpha/beta-Hydrolases"/>
    <property type="match status" value="1"/>
</dbReference>
<geneLocation type="plasmid" evidence="2 3">
    <name>p-SCP3</name>
</geneLocation>
<evidence type="ECO:0000313" key="3">
    <source>
        <dbReference type="Proteomes" id="UP000596387"/>
    </source>
</evidence>
<dbReference type="GO" id="GO:0016787">
    <property type="term" value="F:hydrolase activity"/>
    <property type="evidence" value="ECO:0007669"/>
    <property type="project" value="UniProtKB-KW"/>
</dbReference>
<protein>
    <submittedName>
        <fullName evidence="2">Alpha/beta fold hydrolase</fullName>
    </submittedName>
</protein>
<sequence length="285" mass="30492">MTSSPIAPNWTSQIVDLDGVNIRYLDNGGTGPVLLCLHGTSMTAHAWGHLGASLRDVARVIAVDMRGHGASDRPATDYTIAEMAGDIARLAERLDLTGITLVGSSVGNQVAVSFAAAHPDRIAGLILSDPSFFVSDTEIVKYLRSHHSRLRTYPTREAAEAYATGLPQRAGLSAAMHRMAMEGDFRKEPDGRWSWAYDLAAITKVFLNLSTDQSADIAAIKAPVLILNADRSNVLSAAQADGLCAAFADARLETIKNSNHTIWGDQPEVLAERARGFLASLSEPA</sequence>
<dbReference type="EMBL" id="CP047169">
    <property type="protein sequence ID" value="QRF68919.1"/>
    <property type="molecule type" value="Genomic_DNA"/>
</dbReference>
<dbReference type="Gene3D" id="3.40.50.1820">
    <property type="entry name" value="alpha/beta hydrolase"/>
    <property type="match status" value="1"/>
</dbReference>
<proteinExistence type="predicted"/>
<dbReference type="InterPro" id="IPR050266">
    <property type="entry name" value="AB_hydrolase_sf"/>
</dbReference>
<name>A0ABX7FGY1_9RHOB</name>
<evidence type="ECO:0000313" key="2">
    <source>
        <dbReference type="EMBL" id="QRF68919.1"/>
    </source>
</evidence>
<dbReference type="Pfam" id="PF00561">
    <property type="entry name" value="Abhydrolase_1"/>
    <property type="match status" value="1"/>
</dbReference>
<reference evidence="2 3" key="1">
    <citation type="submission" date="2019-12" db="EMBL/GenBank/DDBJ databases">
        <title>Complete Genome Sequence of a Quorum-Sensing Bacterium,Rhodobacteraceae bacterium C31, Isolated from a marine microalgae symbiotic bacteria.</title>
        <authorList>
            <person name="Zhang Y."/>
        </authorList>
    </citation>
    <scope>NUCLEOTIDE SEQUENCE [LARGE SCALE GENOMIC DNA]</scope>
    <source>
        <strain evidence="2 3">C31</strain>
        <plasmid evidence="2 3">p-SCP3</plasmid>
    </source>
</reference>
<keyword evidence="2" id="KW-0378">Hydrolase</keyword>
<gene>
    <name evidence="2" type="ORF">GQA70_21355</name>
</gene>
<dbReference type="PANTHER" id="PTHR43798:SF33">
    <property type="entry name" value="HYDROLASE, PUTATIVE (AFU_ORTHOLOGUE AFUA_2G14860)-RELATED"/>
    <property type="match status" value="1"/>
</dbReference>